<evidence type="ECO:0000256" key="1">
    <source>
        <dbReference type="SAM" id="Coils"/>
    </source>
</evidence>
<name>A0A7J7KYV1_9MAGN</name>
<keyword evidence="3" id="KW-1185">Reference proteome</keyword>
<gene>
    <name evidence="2" type="ORF">GIB67_015408</name>
</gene>
<reference evidence="2 3" key="1">
    <citation type="journal article" date="2020" name="IScience">
        <title>Genome Sequencing of the Endangered Kingdonia uniflora (Circaeasteraceae, Ranunculales) Reveals Potential Mechanisms of Evolutionary Specialization.</title>
        <authorList>
            <person name="Sun Y."/>
            <person name="Deng T."/>
            <person name="Zhang A."/>
            <person name="Moore M.J."/>
            <person name="Landis J.B."/>
            <person name="Lin N."/>
            <person name="Zhang H."/>
            <person name="Zhang X."/>
            <person name="Huang J."/>
            <person name="Zhang X."/>
            <person name="Sun H."/>
            <person name="Wang H."/>
        </authorList>
    </citation>
    <scope>NUCLEOTIDE SEQUENCE [LARGE SCALE GENOMIC DNA]</scope>
    <source>
        <strain evidence="2">TB1705</strain>
        <tissue evidence="2">Leaf</tissue>
    </source>
</reference>
<protein>
    <submittedName>
        <fullName evidence="2">Uncharacterized protein</fullName>
    </submittedName>
</protein>
<evidence type="ECO:0000313" key="2">
    <source>
        <dbReference type="EMBL" id="KAF6135555.1"/>
    </source>
</evidence>
<dbReference type="EMBL" id="JACGCM010002784">
    <property type="protein sequence ID" value="KAF6135555.1"/>
    <property type="molecule type" value="Genomic_DNA"/>
</dbReference>
<dbReference type="AlphaFoldDB" id="A0A7J7KYV1"/>
<proteinExistence type="predicted"/>
<comment type="caution">
    <text evidence="2">The sequence shown here is derived from an EMBL/GenBank/DDBJ whole genome shotgun (WGS) entry which is preliminary data.</text>
</comment>
<feature type="coiled-coil region" evidence="1">
    <location>
        <begin position="122"/>
        <end position="156"/>
    </location>
</feature>
<organism evidence="2 3">
    <name type="scientific">Kingdonia uniflora</name>
    <dbReference type="NCBI Taxonomy" id="39325"/>
    <lineage>
        <taxon>Eukaryota</taxon>
        <taxon>Viridiplantae</taxon>
        <taxon>Streptophyta</taxon>
        <taxon>Embryophyta</taxon>
        <taxon>Tracheophyta</taxon>
        <taxon>Spermatophyta</taxon>
        <taxon>Magnoliopsida</taxon>
        <taxon>Ranunculales</taxon>
        <taxon>Circaeasteraceae</taxon>
        <taxon>Kingdonia</taxon>
    </lineage>
</organism>
<feature type="coiled-coil region" evidence="1">
    <location>
        <begin position="215"/>
        <end position="249"/>
    </location>
</feature>
<accession>A0A7J7KYV1</accession>
<sequence>MRLMMGIGGNKKRGADRKTRVVLPKATAVDFANVPESTTSSKLAQTFPNMRMVKRFSTSRTTGSGKVEVEAKLKRVNPLAELFETKVTENRYGEEVELRAVEDRARLAARKGMKEMSKVRICLGMEEKNVELESGKAKLENKLVRLKSDLAREGKRLDFRKAAFGCHLLEMGYSKAEVNDTMAGTFVDEEEDEDDGAGVANVDRDDQYVNVHFKFVEATQTADDLTQKIEEKDTEISMGQKELAEMKDETTKLKRWNDALMVKSKEADMDRYRIQSFEATKKVFCHFLASLKD</sequence>
<evidence type="ECO:0000313" key="3">
    <source>
        <dbReference type="Proteomes" id="UP000541444"/>
    </source>
</evidence>
<dbReference type="Proteomes" id="UP000541444">
    <property type="component" value="Unassembled WGS sequence"/>
</dbReference>
<keyword evidence="1" id="KW-0175">Coiled coil</keyword>